<dbReference type="AlphaFoldDB" id="A0A5N5HIE3"/>
<evidence type="ECO:0000313" key="4">
    <source>
        <dbReference type="EMBL" id="KAB2627766.1"/>
    </source>
</evidence>
<evidence type="ECO:0000313" key="5">
    <source>
        <dbReference type="Proteomes" id="UP000327157"/>
    </source>
</evidence>
<comment type="caution">
    <text evidence="4">The sequence shown here is derived from an EMBL/GenBank/DDBJ whole genome shotgun (WGS) entry which is preliminary data.</text>
</comment>
<evidence type="ECO:0000256" key="2">
    <source>
        <dbReference type="ARBA" id="ARBA00022723"/>
    </source>
</evidence>
<dbReference type="SUPFAM" id="SSF141678">
    <property type="entry name" value="MAL13P1.257-like"/>
    <property type="match status" value="1"/>
</dbReference>
<accession>A0A5N5HIE3</accession>
<dbReference type="EMBL" id="SMOL01000148">
    <property type="protein sequence ID" value="KAB2627766.1"/>
    <property type="molecule type" value="Genomic_DNA"/>
</dbReference>
<gene>
    <name evidence="4" type="ORF">D8674_032561</name>
</gene>
<organism evidence="4 5">
    <name type="scientific">Pyrus ussuriensis x Pyrus communis</name>
    <dbReference type="NCBI Taxonomy" id="2448454"/>
    <lineage>
        <taxon>Eukaryota</taxon>
        <taxon>Viridiplantae</taxon>
        <taxon>Streptophyta</taxon>
        <taxon>Embryophyta</taxon>
        <taxon>Tracheophyta</taxon>
        <taxon>Spermatophyta</taxon>
        <taxon>Magnoliopsida</taxon>
        <taxon>eudicotyledons</taxon>
        <taxon>Gunneridae</taxon>
        <taxon>Pentapetalae</taxon>
        <taxon>rosids</taxon>
        <taxon>fabids</taxon>
        <taxon>Rosales</taxon>
        <taxon>Rosaceae</taxon>
        <taxon>Amygdaloideae</taxon>
        <taxon>Maleae</taxon>
        <taxon>Pyrus</taxon>
    </lineage>
</organism>
<sequence length="167" mass="18678">MVKFLLQICAELKNLTYLQPQDGCDDPDYSYLFKCKLCERVGMILMHPGLGKPLTQAASDARQFAPMMIFYFRGFVPVDFVFVGGWRAESVSFSSSDATFNRIKVPSVGPVPPMNFSTYPSGINFEHIDLSAGKFVGYDVEYPVMISNLEAAFVVGSFMPPEIRRGF</sequence>
<evidence type="ECO:0000256" key="1">
    <source>
        <dbReference type="ARBA" id="ARBA00007818"/>
    </source>
</evidence>
<evidence type="ECO:0000256" key="3">
    <source>
        <dbReference type="ARBA" id="ARBA00022833"/>
    </source>
</evidence>
<keyword evidence="3" id="KW-0862">Zinc</keyword>
<dbReference type="Proteomes" id="UP000327157">
    <property type="component" value="Chromosome 8"/>
</dbReference>
<dbReference type="PANTHER" id="PTHR12857:SF0">
    <property type="entry name" value="CXXC MOTIF CONTAINING ZINC BINDING PROTEIN"/>
    <property type="match status" value="1"/>
</dbReference>
<reference evidence="4 5" key="1">
    <citation type="submission" date="2019-09" db="EMBL/GenBank/DDBJ databases">
        <authorList>
            <person name="Ou C."/>
        </authorList>
    </citation>
    <scope>NUCLEOTIDE SEQUENCE [LARGE SCALE GENOMIC DNA]</scope>
    <source>
        <strain evidence="4">S2</strain>
        <tissue evidence="4">Leaf</tissue>
    </source>
</reference>
<dbReference type="PANTHER" id="PTHR12857">
    <property type="entry name" value="CXXC MOTIF CONTAINING ZINC BINDING PROTEIN"/>
    <property type="match status" value="1"/>
</dbReference>
<comment type="similarity">
    <text evidence="1">Belongs to the UPF0587 family.</text>
</comment>
<dbReference type="GO" id="GO:0008270">
    <property type="term" value="F:zinc ion binding"/>
    <property type="evidence" value="ECO:0007669"/>
    <property type="project" value="TreeGrafter"/>
</dbReference>
<name>A0A5N5HIE3_9ROSA</name>
<dbReference type="Pfam" id="PF05907">
    <property type="entry name" value="CXXC_Zn-b_euk"/>
    <property type="match status" value="1"/>
</dbReference>
<reference evidence="4 5" key="3">
    <citation type="submission" date="2019-11" db="EMBL/GenBank/DDBJ databases">
        <title>A de novo genome assembly of a pear dwarfing rootstock.</title>
        <authorList>
            <person name="Wang F."/>
            <person name="Wang J."/>
            <person name="Li S."/>
            <person name="Zhang Y."/>
            <person name="Fang M."/>
            <person name="Ma L."/>
            <person name="Zhao Y."/>
            <person name="Jiang S."/>
        </authorList>
    </citation>
    <scope>NUCLEOTIDE SEQUENCE [LARGE SCALE GENOMIC DNA]</scope>
    <source>
        <strain evidence="4">S2</strain>
        <tissue evidence="4">Leaf</tissue>
    </source>
</reference>
<keyword evidence="2" id="KW-0479">Metal-binding</keyword>
<proteinExistence type="inferred from homology"/>
<keyword evidence="5" id="KW-1185">Reference proteome</keyword>
<dbReference type="InterPro" id="IPR008584">
    <property type="entry name" value="CXXC_Zn-binding_euk"/>
</dbReference>
<reference evidence="5" key="2">
    <citation type="submission" date="2019-10" db="EMBL/GenBank/DDBJ databases">
        <title>A de novo genome assembly of a pear dwarfing rootstock.</title>
        <authorList>
            <person name="Wang F."/>
            <person name="Wang J."/>
            <person name="Li S."/>
            <person name="Zhang Y."/>
            <person name="Fang M."/>
            <person name="Ma L."/>
            <person name="Zhao Y."/>
            <person name="Jiang S."/>
        </authorList>
    </citation>
    <scope>NUCLEOTIDE SEQUENCE [LARGE SCALE GENOMIC DNA]</scope>
</reference>
<protein>
    <submittedName>
        <fullName evidence="4">Uncharacterized protein</fullName>
    </submittedName>
</protein>
<dbReference type="OrthoDB" id="10248838at2759"/>